<dbReference type="EMBL" id="LK391709">
    <property type="protein sequence ID" value="CDR96169.1"/>
    <property type="molecule type" value="Genomic_DNA"/>
</dbReference>
<organism evidence="1 2">
    <name type="scientific">Babesia bigemina</name>
    <dbReference type="NCBI Taxonomy" id="5866"/>
    <lineage>
        <taxon>Eukaryota</taxon>
        <taxon>Sar</taxon>
        <taxon>Alveolata</taxon>
        <taxon>Apicomplexa</taxon>
        <taxon>Aconoidasida</taxon>
        <taxon>Piroplasmida</taxon>
        <taxon>Babesiidae</taxon>
        <taxon>Babesia</taxon>
    </lineage>
</organism>
<gene>
    <name evidence="1" type="ORF">BBBOND_0300740</name>
</gene>
<dbReference type="KEGG" id="bbig:BBBOND_0300740"/>
<dbReference type="GeneID" id="24564710"/>
<sequence>MHSIRNGPGAALAEGDTLGLAFPGSDMAYAYTGTGGLSVSTSHREYKPTSVKGRRIPHCYVYSTLQDSVFKFSTVDLPSFVQPSIYFCWMVFSPQMGVKLHELLSELDPQNESLSYICVWKVGHTVAPESAVIEINDQPFVMTSSEINRIGVDIEMTEPSRNCDRHDTLDDSMHFVFPTLNNTAYMQQLIGNMAQRMKPTRKVLTKHIFSSTPTLEAFTRSLLTRQFDLSDSVLLLRPDAHIHDFWPTTQDIDIKIKSYLNQFNSS</sequence>
<dbReference type="Proteomes" id="UP000033188">
    <property type="component" value="Chromosome 3"/>
</dbReference>
<dbReference type="OMA" id="SHREYKP"/>
<protein>
    <submittedName>
        <fullName evidence="1">Uncharacterized protein</fullName>
    </submittedName>
</protein>
<keyword evidence="2" id="KW-1185">Reference proteome</keyword>
<dbReference type="RefSeq" id="XP_012768355.1">
    <property type="nucleotide sequence ID" value="XM_012912901.1"/>
</dbReference>
<evidence type="ECO:0000313" key="1">
    <source>
        <dbReference type="EMBL" id="CDR96169.1"/>
    </source>
</evidence>
<dbReference type="STRING" id="5866.A0A061DB82"/>
<proteinExistence type="predicted"/>
<dbReference type="OrthoDB" id="10598547at2759"/>
<evidence type="ECO:0000313" key="2">
    <source>
        <dbReference type="Proteomes" id="UP000033188"/>
    </source>
</evidence>
<dbReference type="VEuPathDB" id="PiroplasmaDB:BBBOND_0300740"/>
<name>A0A061DB82_BABBI</name>
<reference evidence="2" key="1">
    <citation type="journal article" date="2014" name="Nucleic Acids Res.">
        <title>The evolutionary dynamics of variant antigen genes in Babesia reveal a history of genomic innovation underlying host-parasite interaction.</title>
        <authorList>
            <person name="Jackson A.P."/>
            <person name="Otto T.D."/>
            <person name="Darby A."/>
            <person name="Ramaprasad A."/>
            <person name="Xia D."/>
            <person name="Echaide I.E."/>
            <person name="Farber M."/>
            <person name="Gahlot S."/>
            <person name="Gamble J."/>
            <person name="Gupta D."/>
            <person name="Gupta Y."/>
            <person name="Jackson L."/>
            <person name="Malandrin L."/>
            <person name="Malas T.B."/>
            <person name="Moussa E."/>
            <person name="Nair M."/>
            <person name="Reid A.J."/>
            <person name="Sanders M."/>
            <person name="Sharma J."/>
            <person name="Tracey A."/>
            <person name="Quail M.A."/>
            <person name="Weir W."/>
            <person name="Wastling J.M."/>
            <person name="Hall N."/>
            <person name="Willadsen P."/>
            <person name="Lingelbach K."/>
            <person name="Shiels B."/>
            <person name="Tait A."/>
            <person name="Berriman M."/>
            <person name="Allred D.R."/>
            <person name="Pain A."/>
        </authorList>
    </citation>
    <scope>NUCLEOTIDE SEQUENCE [LARGE SCALE GENOMIC DNA]</scope>
    <source>
        <strain evidence="2">Bond</strain>
    </source>
</reference>
<dbReference type="AlphaFoldDB" id="A0A061DB82"/>
<accession>A0A061DB82</accession>